<dbReference type="InterPro" id="IPR012318">
    <property type="entry name" value="HTH_CRP"/>
</dbReference>
<dbReference type="InterPro" id="IPR036390">
    <property type="entry name" value="WH_DNA-bd_sf"/>
</dbReference>
<dbReference type="EMBL" id="JAEPIV010000019">
    <property type="protein sequence ID" value="MBK4721954.1"/>
    <property type="molecule type" value="Genomic_DNA"/>
</dbReference>
<organism evidence="6 7">
    <name type="scientific">Azospirillum aestuarii</name>
    <dbReference type="NCBI Taxonomy" id="2802052"/>
    <lineage>
        <taxon>Bacteria</taxon>
        <taxon>Pseudomonadati</taxon>
        <taxon>Pseudomonadota</taxon>
        <taxon>Alphaproteobacteria</taxon>
        <taxon>Rhodospirillales</taxon>
        <taxon>Azospirillaceae</taxon>
        <taxon>Azospirillum</taxon>
    </lineage>
</organism>
<dbReference type="InterPro" id="IPR000595">
    <property type="entry name" value="cNMP-bd_dom"/>
</dbReference>
<evidence type="ECO:0000256" key="1">
    <source>
        <dbReference type="ARBA" id="ARBA00023015"/>
    </source>
</evidence>
<accession>A0ABS1I4U6</accession>
<gene>
    <name evidence="6" type="ORF">JJL56_24170</name>
</gene>
<evidence type="ECO:0000313" key="7">
    <source>
        <dbReference type="Proteomes" id="UP000654452"/>
    </source>
</evidence>
<evidence type="ECO:0000259" key="5">
    <source>
        <dbReference type="PROSITE" id="PS51063"/>
    </source>
</evidence>
<feature type="domain" description="Cyclic nucleotide-binding" evidence="4">
    <location>
        <begin position="16"/>
        <end position="105"/>
    </location>
</feature>
<dbReference type="SUPFAM" id="SSF51206">
    <property type="entry name" value="cAMP-binding domain-like"/>
    <property type="match status" value="1"/>
</dbReference>
<dbReference type="InterPro" id="IPR014710">
    <property type="entry name" value="RmlC-like_jellyroll"/>
</dbReference>
<proteinExistence type="predicted"/>
<name>A0ABS1I4U6_9PROT</name>
<dbReference type="Gene3D" id="1.10.10.10">
    <property type="entry name" value="Winged helix-like DNA-binding domain superfamily/Winged helix DNA-binding domain"/>
    <property type="match status" value="1"/>
</dbReference>
<feature type="domain" description="HTH crp-type" evidence="5">
    <location>
        <begin position="150"/>
        <end position="223"/>
    </location>
</feature>
<evidence type="ECO:0000259" key="4">
    <source>
        <dbReference type="PROSITE" id="PS50042"/>
    </source>
</evidence>
<dbReference type="PROSITE" id="PS51063">
    <property type="entry name" value="HTH_CRP_2"/>
    <property type="match status" value="1"/>
</dbReference>
<dbReference type="PRINTS" id="PR00034">
    <property type="entry name" value="HTHCRP"/>
</dbReference>
<keyword evidence="3" id="KW-0804">Transcription</keyword>
<dbReference type="CDD" id="cd00092">
    <property type="entry name" value="HTH_CRP"/>
    <property type="match status" value="1"/>
</dbReference>
<evidence type="ECO:0000256" key="3">
    <source>
        <dbReference type="ARBA" id="ARBA00023163"/>
    </source>
</evidence>
<dbReference type="Pfam" id="PF00027">
    <property type="entry name" value="cNMP_binding"/>
    <property type="match status" value="1"/>
</dbReference>
<evidence type="ECO:0000256" key="2">
    <source>
        <dbReference type="ARBA" id="ARBA00023125"/>
    </source>
</evidence>
<comment type="caution">
    <text evidence="6">The sequence shown here is derived from an EMBL/GenBank/DDBJ whole genome shotgun (WGS) entry which is preliminary data.</text>
</comment>
<dbReference type="Gene3D" id="2.60.120.10">
    <property type="entry name" value="Jelly Rolls"/>
    <property type="match status" value="1"/>
</dbReference>
<dbReference type="InterPro" id="IPR018490">
    <property type="entry name" value="cNMP-bd_dom_sf"/>
</dbReference>
<dbReference type="PANTHER" id="PTHR24567:SF28">
    <property type="entry name" value="LISTERIOLYSIN REGULATORY PROTEIN"/>
    <property type="match status" value="1"/>
</dbReference>
<keyword evidence="2" id="KW-0238">DNA-binding</keyword>
<evidence type="ECO:0000313" key="6">
    <source>
        <dbReference type="EMBL" id="MBK4721954.1"/>
    </source>
</evidence>
<dbReference type="Proteomes" id="UP000654452">
    <property type="component" value="Unassembled WGS sequence"/>
</dbReference>
<sequence>MTPLAPDPASLRGLRLFSGLDAAALAEIVRSAHTRRIEKGTTIFSQGDRAALCHALIDGRVKIVQTGADGQQLVVRYIGAGEMFGTAAVFSGGIYPADALAMVDCVGVHWSAATMGELMERYPRIALNALDIVGRRLQEVQTRLRELSTERVERRVAHALLRLVRQAGRRVGNGVEIDFPLSRQDIAEMTGTTLHTVSRILSGWEGQGIVEGGRQQVTIRQPHALVAIAEDLPKPEKTATPAKPDGK</sequence>
<dbReference type="RefSeq" id="WP_200486591.1">
    <property type="nucleotide sequence ID" value="NZ_JAEPIV010000019.1"/>
</dbReference>
<dbReference type="InterPro" id="IPR050397">
    <property type="entry name" value="Env_Response_Regulators"/>
</dbReference>
<reference evidence="6 7" key="1">
    <citation type="submission" date="2021-01" db="EMBL/GenBank/DDBJ databases">
        <title>Azospirillum sp. YIM DDC1 draft genome.</title>
        <authorList>
            <person name="Wang Y.-X."/>
        </authorList>
    </citation>
    <scope>NUCLEOTIDE SEQUENCE [LARGE SCALE GENOMIC DNA]</scope>
    <source>
        <strain evidence="6 7">YIM DDC1</strain>
    </source>
</reference>
<dbReference type="PROSITE" id="PS50042">
    <property type="entry name" value="CNMP_BINDING_3"/>
    <property type="match status" value="1"/>
</dbReference>
<dbReference type="CDD" id="cd00038">
    <property type="entry name" value="CAP_ED"/>
    <property type="match status" value="1"/>
</dbReference>
<dbReference type="SUPFAM" id="SSF46785">
    <property type="entry name" value="Winged helix' DNA-binding domain"/>
    <property type="match status" value="1"/>
</dbReference>
<protein>
    <submittedName>
        <fullName evidence="6">Crp/Fnr family transcriptional regulator</fullName>
    </submittedName>
</protein>
<keyword evidence="1" id="KW-0805">Transcription regulation</keyword>
<dbReference type="SMART" id="SM00419">
    <property type="entry name" value="HTH_CRP"/>
    <property type="match status" value="1"/>
</dbReference>
<keyword evidence="7" id="KW-1185">Reference proteome</keyword>
<dbReference type="SMART" id="SM00100">
    <property type="entry name" value="cNMP"/>
    <property type="match status" value="1"/>
</dbReference>
<dbReference type="PANTHER" id="PTHR24567">
    <property type="entry name" value="CRP FAMILY TRANSCRIPTIONAL REGULATORY PROTEIN"/>
    <property type="match status" value="1"/>
</dbReference>
<dbReference type="InterPro" id="IPR036388">
    <property type="entry name" value="WH-like_DNA-bd_sf"/>
</dbReference>
<dbReference type="Pfam" id="PF13545">
    <property type="entry name" value="HTH_Crp_2"/>
    <property type="match status" value="1"/>
</dbReference>